<proteinExistence type="predicted"/>
<keyword evidence="3" id="KW-1185">Reference proteome</keyword>
<sequence>MASRNIVSGTNLTGKIARFAIKNLPAWAHRMELSRVISYRLQVLFLPLAQDRGANKPTKQRSYIKTKKRLAKKEAGGRKAARNEAHASAL</sequence>
<comment type="caution">
    <text evidence="2">The sequence shown here is derived from an EMBL/GenBank/DDBJ whole genome shotgun (WGS) entry which is preliminary data.</text>
</comment>
<organism evidence="2 3">
    <name type="scientific">Podila minutissima</name>
    <dbReference type="NCBI Taxonomy" id="64525"/>
    <lineage>
        <taxon>Eukaryota</taxon>
        <taxon>Fungi</taxon>
        <taxon>Fungi incertae sedis</taxon>
        <taxon>Mucoromycota</taxon>
        <taxon>Mortierellomycotina</taxon>
        <taxon>Mortierellomycetes</taxon>
        <taxon>Mortierellales</taxon>
        <taxon>Mortierellaceae</taxon>
        <taxon>Podila</taxon>
    </lineage>
</organism>
<evidence type="ECO:0000313" key="3">
    <source>
        <dbReference type="Proteomes" id="UP000696485"/>
    </source>
</evidence>
<protein>
    <submittedName>
        <fullName evidence="2">Uncharacterized protein</fullName>
    </submittedName>
</protein>
<accession>A0A9P5SD23</accession>
<feature type="compositionally biased region" description="Basic residues" evidence="1">
    <location>
        <begin position="58"/>
        <end position="71"/>
    </location>
</feature>
<feature type="region of interest" description="Disordered" evidence="1">
    <location>
        <begin position="54"/>
        <end position="90"/>
    </location>
</feature>
<name>A0A9P5SD23_9FUNG</name>
<dbReference type="EMBL" id="JAAAUY010001155">
    <property type="protein sequence ID" value="KAF9324094.1"/>
    <property type="molecule type" value="Genomic_DNA"/>
</dbReference>
<feature type="compositionally biased region" description="Basic and acidic residues" evidence="1">
    <location>
        <begin position="72"/>
        <end position="90"/>
    </location>
</feature>
<evidence type="ECO:0000313" key="2">
    <source>
        <dbReference type="EMBL" id="KAF9324094.1"/>
    </source>
</evidence>
<dbReference type="Proteomes" id="UP000696485">
    <property type="component" value="Unassembled WGS sequence"/>
</dbReference>
<dbReference type="AlphaFoldDB" id="A0A9P5SD23"/>
<reference evidence="2" key="1">
    <citation type="journal article" date="2020" name="Fungal Divers.">
        <title>Resolving the Mortierellaceae phylogeny through synthesis of multi-gene phylogenetics and phylogenomics.</title>
        <authorList>
            <person name="Vandepol N."/>
            <person name="Liber J."/>
            <person name="Desiro A."/>
            <person name="Na H."/>
            <person name="Kennedy M."/>
            <person name="Barry K."/>
            <person name="Grigoriev I.V."/>
            <person name="Miller A.N."/>
            <person name="O'Donnell K."/>
            <person name="Stajich J.E."/>
            <person name="Bonito G."/>
        </authorList>
    </citation>
    <scope>NUCLEOTIDE SEQUENCE</scope>
    <source>
        <strain evidence="2">NVP1</strain>
    </source>
</reference>
<gene>
    <name evidence="2" type="ORF">BG006_000873</name>
</gene>
<evidence type="ECO:0000256" key="1">
    <source>
        <dbReference type="SAM" id="MobiDB-lite"/>
    </source>
</evidence>